<gene>
    <name evidence="2" type="ORF">SAMN05428998_1065</name>
</gene>
<dbReference type="Pfam" id="PF01381">
    <property type="entry name" value="HTH_3"/>
    <property type="match status" value="1"/>
</dbReference>
<dbReference type="PROSITE" id="PS50943">
    <property type="entry name" value="HTH_CROC1"/>
    <property type="match status" value="1"/>
</dbReference>
<name>A0A1Y6BLJ2_9PROT</name>
<dbReference type="Proteomes" id="UP000192917">
    <property type="component" value="Unassembled WGS sequence"/>
</dbReference>
<dbReference type="RefSeq" id="WP_159460171.1">
    <property type="nucleotide sequence ID" value="NZ_FWZX01000006.1"/>
</dbReference>
<keyword evidence="3" id="KW-1185">Reference proteome</keyword>
<dbReference type="STRING" id="560819.SAMN05428998_1065"/>
<dbReference type="CDD" id="cd00093">
    <property type="entry name" value="HTH_XRE"/>
    <property type="match status" value="1"/>
</dbReference>
<evidence type="ECO:0000313" key="3">
    <source>
        <dbReference type="Proteomes" id="UP000192917"/>
    </source>
</evidence>
<dbReference type="AlphaFoldDB" id="A0A1Y6BLJ2"/>
<accession>A0A1Y6BLJ2</accession>
<protein>
    <submittedName>
        <fullName evidence="2">Transcriptional regulator, contains XRE-family HTH domain</fullName>
    </submittedName>
</protein>
<proteinExistence type="predicted"/>
<dbReference type="SMART" id="SM00530">
    <property type="entry name" value="HTH_XRE"/>
    <property type="match status" value="1"/>
</dbReference>
<reference evidence="2 3" key="1">
    <citation type="submission" date="2017-04" db="EMBL/GenBank/DDBJ databases">
        <authorList>
            <person name="Afonso C.L."/>
            <person name="Miller P.J."/>
            <person name="Scott M.A."/>
            <person name="Spackman E."/>
            <person name="Goraichik I."/>
            <person name="Dimitrov K.M."/>
            <person name="Suarez D.L."/>
            <person name="Swayne D.E."/>
        </authorList>
    </citation>
    <scope>NUCLEOTIDE SEQUENCE [LARGE SCALE GENOMIC DNA]</scope>
    <source>
        <strain evidence="2 3">USBA 355</strain>
    </source>
</reference>
<evidence type="ECO:0000259" key="1">
    <source>
        <dbReference type="PROSITE" id="PS50943"/>
    </source>
</evidence>
<dbReference type="EMBL" id="FWZX01000006">
    <property type="protein sequence ID" value="SMF15854.1"/>
    <property type="molecule type" value="Genomic_DNA"/>
</dbReference>
<dbReference type="InterPro" id="IPR001387">
    <property type="entry name" value="Cro/C1-type_HTH"/>
</dbReference>
<feature type="domain" description="HTH cro/C1-type" evidence="1">
    <location>
        <begin position="13"/>
        <end position="67"/>
    </location>
</feature>
<sequence>MRDELDAEIGRRLREARIVRGMSQTELGDALGITFQQIQKYEKGLNRIGSGRLFKISRILHLPVTYFYDGLEEAASRSPKQPEIEPEEALATKTIRVARLLNELPEGEIKDSVFKLIRSFARAG</sequence>
<dbReference type="InterPro" id="IPR010982">
    <property type="entry name" value="Lambda_DNA-bd_dom_sf"/>
</dbReference>
<organism evidence="2 3">
    <name type="scientific">Tistlia consotensis USBA 355</name>
    <dbReference type="NCBI Taxonomy" id="560819"/>
    <lineage>
        <taxon>Bacteria</taxon>
        <taxon>Pseudomonadati</taxon>
        <taxon>Pseudomonadota</taxon>
        <taxon>Alphaproteobacteria</taxon>
        <taxon>Rhodospirillales</taxon>
        <taxon>Rhodovibrionaceae</taxon>
        <taxon>Tistlia</taxon>
    </lineage>
</organism>
<dbReference type="SUPFAM" id="SSF47413">
    <property type="entry name" value="lambda repressor-like DNA-binding domains"/>
    <property type="match status" value="1"/>
</dbReference>
<evidence type="ECO:0000313" key="2">
    <source>
        <dbReference type="EMBL" id="SMF15854.1"/>
    </source>
</evidence>
<dbReference type="GO" id="GO:0003677">
    <property type="term" value="F:DNA binding"/>
    <property type="evidence" value="ECO:0007669"/>
    <property type="project" value="InterPro"/>
</dbReference>
<dbReference type="Gene3D" id="1.10.260.40">
    <property type="entry name" value="lambda repressor-like DNA-binding domains"/>
    <property type="match status" value="1"/>
</dbReference>